<dbReference type="OrthoDB" id="2633250at2"/>
<dbReference type="InterPro" id="IPR011042">
    <property type="entry name" value="6-blade_b-propeller_TolB-like"/>
</dbReference>
<keyword evidence="3" id="KW-0479">Metal-binding</keyword>
<name>A0A546XBU7_RHIRH</name>
<feature type="active site" description="Proton donor/acceptor" evidence="2">
    <location>
        <position position="203"/>
    </location>
</feature>
<dbReference type="AlphaFoldDB" id="A0A546XBU7"/>
<evidence type="ECO:0000313" key="5">
    <source>
        <dbReference type="EMBL" id="TRA98226.1"/>
    </source>
</evidence>
<evidence type="ECO:0000313" key="6">
    <source>
        <dbReference type="Proteomes" id="UP000315434"/>
    </source>
</evidence>
<evidence type="ECO:0000256" key="1">
    <source>
        <dbReference type="ARBA" id="ARBA00008853"/>
    </source>
</evidence>
<proteinExistence type="inferred from homology"/>
<protein>
    <submittedName>
        <fullName evidence="5">SMP-30/gluconolactonase/LRE family protein</fullName>
    </submittedName>
</protein>
<feature type="binding site" evidence="3">
    <location>
        <position position="105"/>
    </location>
    <ligand>
        <name>substrate</name>
    </ligand>
</feature>
<feature type="binding site" evidence="3">
    <location>
        <position position="153"/>
    </location>
    <ligand>
        <name>a divalent metal cation</name>
        <dbReference type="ChEBI" id="CHEBI:60240"/>
    </ligand>
</feature>
<comment type="similarity">
    <text evidence="1">Belongs to the SMP-30/CGR1 family.</text>
</comment>
<feature type="domain" description="SMP-30/Gluconolactonase/LRE-like region" evidence="4">
    <location>
        <begin position="17"/>
        <end position="261"/>
    </location>
</feature>
<dbReference type="InterPro" id="IPR013658">
    <property type="entry name" value="SGL"/>
</dbReference>
<dbReference type="SUPFAM" id="SSF63829">
    <property type="entry name" value="Calcium-dependent phosphotriesterase"/>
    <property type="match status" value="1"/>
</dbReference>
<feature type="binding site" evidence="3">
    <location>
        <position position="103"/>
    </location>
    <ligand>
        <name>substrate</name>
    </ligand>
</feature>
<dbReference type="Pfam" id="PF08450">
    <property type="entry name" value="SGL"/>
    <property type="match status" value="1"/>
</dbReference>
<evidence type="ECO:0000256" key="2">
    <source>
        <dbReference type="PIRSR" id="PIRSR605511-1"/>
    </source>
</evidence>
<accession>A0A546XBU7</accession>
<feature type="binding site" evidence="3">
    <location>
        <position position="19"/>
    </location>
    <ligand>
        <name>a divalent metal cation</name>
        <dbReference type="ChEBI" id="CHEBI:60240"/>
    </ligand>
</feature>
<dbReference type="GO" id="GO:0004341">
    <property type="term" value="F:gluconolactonase activity"/>
    <property type="evidence" value="ECO:0007669"/>
    <property type="project" value="TreeGrafter"/>
</dbReference>
<keyword evidence="3" id="KW-0862">Zinc</keyword>
<dbReference type="InterPro" id="IPR005511">
    <property type="entry name" value="SMP-30"/>
</dbReference>
<feature type="binding site" evidence="3">
    <location>
        <position position="203"/>
    </location>
    <ligand>
        <name>a divalent metal cation</name>
        <dbReference type="ChEBI" id="CHEBI:60240"/>
    </ligand>
</feature>
<dbReference type="PRINTS" id="PR01790">
    <property type="entry name" value="SMP30FAMILY"/>
</dbReference>
<dbReference type="EMBL" id="SGNY01000008">
    <property type="protein sequence ID" value="TRA98226.1"/>
    <property type="molecule type" value="Genomic_DNA"/>
</dbReference>
<dbReference type="PANTHER" id="PTHR10907">
    <property type="entry name" value="REGUCALCIN"/>
    <property type="match status" value="1"/>
</dbReference>
<organism evidence="5 6">
    <name type="scientific">Rhizobium rhizogenes</name>
    <name type="common">Agrobacterium rhizogenes</name>
    <dbReference type="NCBI Taxonomy" id="359"/>
    <lineage>
        <taxon>Bacteria</taxon>
        <taxon>Pseudomonadati</taxon>
        <taxon>Pseudomonadota</taxon>
        <taxon>Alphaproteobacteria</taxon>
        <taxon>Hyphomicrobiales</taxon>
        <taxon>Rhizobiaceae</taxon>
        <taxon>Rhizobium/Agrobacterium group</taxon>
        <taxon>Rhizobium</taxon>
    </lineage>
</organism>
<evidence type="ECO:0000256" key="3">
    <source>
        <dbReference type="PIRSR" id="PIRSR605511-2"/>
    </source>
</evidence>
<dbReference type="Proteomes" id="UP000315434">
    <property type="component" value="Unassembled WGS sequence"/>
</dbReference>
<evidence type="ECO:0000259" key="4">
    <source>
        <dbReference type="Pfam" id="PF08450"/>
    </source>
</evidence>
<gene>
    <name evidence="5" type="ORF">EXN68_20610</name>
</gene>
<dbReference type="PANTHER" id="PTHR10907:SF47">
    <property type="entry name" value="REGUCALCIN"/>
    <property type="match status" value="1"/>
</dbReference>
<dbReference type="GO" id="GO:0019853">
    <property type="term" value="P:L-ascorbic acid biosynthetic process"/>
    <property type="evidence" value="ECO:0007669"/>
    <property type="project" value="TreeGrafter"/>
</dbReference>
<dbReference type="Gene3D" id="2.120.10.30">
    <property type="entry name" value="TolB, C-terminal domain"/>
    <property type="match status" value="1"/>
</dbReference>
<reference evidence="5 6" key="1">
    <citation type="journal article" date="2019" name="Appl. Microbiol. Biotechnol.">
        <title>Differential efficiency of wild type rhizogenic strains for rol gene transformation of plants.</title>
        <authorList>
            <person name="Desmet S."/>
            <person name="De Keyser E."/>
            <person name="Van Vaerenbergh J."/>
            <person name="Baeyen S."/>
            <person name="Van Huylenbroeck J."/>
            <person name="Geelen D."/>
            <person name="Dhooghe E."/>
        </authorList>
    </citation>
    <scope>NUCLEOTIDE SEQUENCE [LARGE SCALE GENOMIC DNA]</scope>
    <source>
        <strain evidence="5 6">GBBC3284</strain>
    </source>
</reference>
<comment type="caution">
    <text evidence="5">The sequence shown here is derived from an EMBL/GenBank/DDBJ whole genome shotgun (WGS) entry which is preliminary data.</text>
</comment>
<sequence length="298" mass="32750">MLNMERAQLVCDVIGTLAESPVWDERRQALFWCDIMEKKLHSIVPSSGKHWTCALPDTVSCLGLCESGKLIVACGMQILLVDPENDTIETLATIPAPDDLPCRLNDGRVGPDGAFWVGTMDAGAFSDIRPMGQLWRVTATDIRCTETGLTCPNGLAFSADGTVMWHSDSVQRWIRRRHFDRRTGLFDEGRIIARPTKEDGRPDGGCVDGDGRYWSAGVSAGVLNIHGNDGTLLEKIPMPVPHPTMSCFGGPDFRTLFVTSHRNNMDEETRTRFPRSGGVWAIPANVEGFPAFRFADGA</sequence>
<dbReference type="GO" id="GO:0005509">
    <property type="term" value="F:calcium ion binding"/>
    <property type="evidence" value="ECO:0007669"/>
    <property type="project" value="TreeGrafter"/>
</dbReference>
<comment type="cofactor">
    <cofactor evidence="3">
        <name>Zn(2+)</name>
        <dbReference type="ChEBI" id="CHEBI:29105"/>
    </cofactor>
    <text evidence="3">Binds 1 divalent metal cation per subunit.</text>
</comment>